<dbReference type="Proteomes" id="UP000269721">
    <property type="component" value="Unassembled WGS sequence"/>
</dbReference>
<proteinExistence type="predicted"/>
<dbReference type="EMBL" id="KZ997318">
    <property type="protein sequence ID" value="RKO87576.1"/>
    <property type="molecule type" value="Genomic_DNA"/>
</dbReference>
<sequence>MSTCAANSYWSENLPLRRTDSLFLTHPPPPKRPIIVAIPPKKYLPFYSDQPVSRQVLSLRRPNPAKLLSAEALRRVGRGNLSGHVRFRSPLSNAQLAPPVHALQLRRIQTVATQKPAIVHHHDTPIPESSNDIIQIDVAAAADDDNLPRGGAIRRALEKVWAKIWGRSVAPEADLVMPDNAFAHLPDSRVITRERLDAKLHVPPPVPEPIIVLLYNPALDMIAPQHAPVAAAPVLASPAPVGDSALSPSDPVAPRPTRSFFSRLIPHVLSAPQTPQGTSADTVAVASASDLNAAAGVEAEPKQSAAVRNQGLVGKLRRWVGDRGEKPALSVGA</sequence>
<dbReference type="AlphaFoldDB" id="A0A4P9WBB6"/>
<reference evidence="2" key="1">
    <citation type="journal article" date="2018" name="Nat. Microbiol.">
        <title>Leveraging single-cell genomics to expand the fungal tree of life.</title>
        <authorList>
            <person name="Ahrendt S.R."/>
            <person name="Quandt C.A."/>
            <person name="Ciobanu D."/>
            <person name="Clum A."/>
            <person name="Salamov A."/>
            <person name="Andreopoulos B."/>
            <person name="Cheng J.F."/>
            <person name="Woyke T."/>
            <person name="Pelin A."/>
            <person name="Henrissat B."/>
            <person name="Reynolds N.K."/>
            <person name="Benny G.L."/>
            <person name="Smith M.E."/>
            <person name="James T.Y."/>
            <person name="Grigoriev I.V."/>
        </authorList>
    </citation>
    <scope>NUCLEOTIDE SEQUENCE [LARGE SCALE GENOMIC DNA]</scope>
</reference>
<accession>A0A4P9WBB6</accession>
<name>A0A4P9WBB6_9FUNG</name>
<evidence type="ECO:0000313" key="2">
    <source>
        <dbReference type="Proteomes" id="UP000269721"/>
    </source>
</evidence>
<evidence type="ECO:0000313" key="1">
    <source>
        <dbReference type="EMBL" id="RKO87576.1"/>
    </source>
</evidence>
<keyword evidence="2" id="KW-1185">Reference proteome</keyword>
<gene>
    <name evidence="1" type="ORF">BDK51DRAFT_48480</name>
</gene>
<organism evidence="1 2">
    <name type="scientific">Blyttiomyces helicus</name>
    <dbReference type="NCBI Taxonomy" id="388810"/>
    <lineage>
        <taxon>Eukaryota</taxon>
        <taxon>Fungi</taxon>
        <taxon>Fungi incertae sedis</taxon>
        <taxon>Chytridiomycota</taxon>
        <taxon>Chytridiomycota incertae sedis</taxon>
        <taxon>Chytridiomycetes</taxon>
        <taxon>Chytridiomycetes incertae sedis</taxon>
        <taxon>Blyttiomyces</taxon>
    </lineage>
</organism>
<protein>
    <submittedName>
        <fullName evidence="1">Uncharacterized protein</fullName>
    </submittedName>
</protein>